<dbReference type="Pfam" id="PF00046">
    <property type="entry name" value="Homeodomain"/>
    <property type="match status" value="1"/>
</dbReference>
<accession>A0A8S2UEX4</accession>
<organism evidence="9 10">
    <name type="scientific">Rotaria magnacalcarata</name>
    <dbReference type="NCBI Taxonomy" id="392030"/>
    <lineage>
        <taxon>Eukaryota</taxon>
        <taxon>Metazoa</taxon>
        <taxon>Spiralia</taxon>
        <taxon>Gnathifera</taxon>
        <taxon>Rotifera</taxon>
        <taxon>Eurotatoria</taxon>
        <taxon>Bdelloidea</taxon>
        <taxon>Philodinida</taxon>
        <taxon>Philodinidae</taxon>
        <taxon>Rotaria</taxon>
    </lineage>
</organism>
<keyword evidence="2 5" id="KW-0238">DNA-binding</keyword>
<evidence type="ECO:0000313" key="9">
    <source>
        <dbReference type="EMBL" id="CAF4332840.1"/>
    </source>
</evidence>
<evidence type="ECO:0000313" key="10">
    <source>
        <dbReference type="Proteomes" id="UP000676336"/>
    </source>
</evidence>
<protein>
    <recommendedName>
        <fullName evidence="8">Homeobox domain-containing protein</fullName>
    </recommendedName>
</protein>
<dbReference type="PANTHER" id="PTHR24329:SF543">
    <property type="entry name" value="FI01017P-RELATED"/>
    <property type="match status" value="1"/>
</dbReference>
<evidence type="ECO:0000259" key="8">
    <source>
        <dbReference type="PROSITE" id="PS50071"/>
    </source>
</evidence>
<dbReference type="GO" id="GO:0005634">
    <property type="term" value="C:nucleus"/>
    <property type="evidence" value="ECO:0007669"/>
    <property type="project" value="UniProtKB-SubCell"/>
</dbReference>
<feature type="compositionally biased region" description="Low complexity" evidence="7">
    <location>
        <begin position="252"/>
        <end position="262"/>
    </location>
</feature>
<evidence type="ECO:0000256" key="6">
    <source>
        <dbReference type="RuleBase" id="RU000682"/>
    </source>
</evidence>
<feature type="DNA-binding region" description="Homeobox" evidence="5">
    <location>
        <begin position="153"/>
        <end position="212"/>
    </location>
</feature>
<comment type="subcellular location">
    <subcellularLocation>
        <location evidence="1 5 6">Nucleus</location>
    </subcellularLocation>
</comment>
<keyword evidence="4 5" id="KW-0539">Nucleus</keyword>
<evidence type="ECO:0000256" key="4">
    <source>
        <dbReference type="ARBA" id="ARBA00023242"/>
    </source>
</evidence>
<dbReference type="Gene3D" id="1.10.10.60">
    <property type="entry name" value="Homeodomain-like"/>
    <property type="match status" value="1"/>
</dbReference>
<dbReference type="Proteomes" id="UP000676336">
    <property type="component" value="Unassembled WGS sequence"/>
</dbReference>
<evidence type="ECO:0000256" key="2">
    <source>
        <dbReference type="ARBA" id="ARBA00023125"/>
    </source>
</evidence>
<feature type="compositionally biased region" description="Polar residues" evidence="7">
    <location>
        <begin position="146"/>
        <end position="158"/>
    </location>
</feature>
<dbReference type="CDD" id="cd00086">
    <property type="entry name" value="homeodomain"/>
    <property type="match status" value="1"/>
</dbReference>
<dbReference type="InterPro" id="IPR009057">
    <property type="entry name" value="Homeodomain-like_sf"/>
</dbReference>
<evidence type="ECO:0000256" key="3">
    <source>
        <dbReference type="ARBA" id="ARBA00023155"/>
    </source>
</evidence>
<feature type="region of interest" description="Disordered" evidence="7">
    <location>
        <begin position="207"/>
        <end position="262"/>
    </location>
</feature>
<dbReference type="InterPro" id="IPR050649">
    <property type="entry name" value="Paired_Homeobox_TFs"/>
</dbReference>
<feature type="compositionally biased region" description="Acidic residues" evidence="7">
    <location>
        <begin position="127"/>
        <end position="136"/>
    </location>
</feature>
<dbReference type="PROSITE" id="PS00027">
    <property type="entry name" value="HOMEOBOX_1"/>
    <property type="match status" value="1"/>
</dbReference>
<comment type="caution">
    <text evidence="9">The sequence shown here is derived from an EMBL/GenBank/DDBJ whole genome shotgun (WGS) entry which is preliminary data.</text>
</comment>
<evidence type="ECO:0000256" key="5">
    <source>
        <dbReference type="PROSITE-ProRule" id="PRU00108"/>
    </source>
</evidence>
<dbReference type="PROSITE" id="PS50071">
    <property type="entry name" value="HOMEOBOX_2"/>
    <property type="match status" value="1"/>
</dbReference>
<feature type="compositionally biased region" description="Low complexity" evidence="7">
    <location>
        <begin position="226"/>
        <end position="237"/>
    </location>
</feature>
<feature type="domain" description="Homeobox" evidence="8">
    <location>
        <begin position="151"/>
        <end position="211"/>
    </location>
</feature>
<evidence type="ECO:0000256" key="1">
    <source>
        <dbReference type="ARBA" id="ARBA00004123"/>
    </source>
</evidence>
<feature type="region of interest" description="Disordered" evidence="7">
    <location>
        <begin position="70"/>
        <end position="158"/>
    </location>
</feature>
<dbReference type="EMBL" id="CAJOBI010042857">
    <property type="protein sequence ID" value="CAF4332840.1"/>
    <property type="molecule type" value="Genomic_DNA"/>
</dbReference>
<dbReference type="PANTHER" id="PTHR24329">
    <property type="entry name" value="HOMEOBOX PROTEIN ARISTALESS"/>
    <property type="match status" value="1"/>
</dbReference>
<feature type="compositionally biased region" description="Polar residues" evidence="7">
    <location>
        <begin position="93"/>
        <end position="116"/>
    </location>
</feature>
<dbReference type="InterPro" id="IPR001356">
    <property type="entry name" value="HD"/>
</dbReference>
<sequence>MMVSAHKTIYRVSSINRVLRNLSSSSSLKSTTDYHQYQTRDFHYDSSSCNLLNPPPIWTVLGTANPTTNSSYTWHHHHQQQQQQQQSLAACHTTATATQSLNIKNGNNSIGAQYETSNEDNNSVHNDEEDDDDDAEQSINSDPDSKLSSRQKVQRNRTAFTQEQIAALEKEFEHTHYPDVYVRERLAKHISLQENRIQVWFSNRRAKWRREEKARNQRRTHTACESSTGATSATNTTILSKVSPPPPPPPSMSSLSQATTSPSSIVAPPSSYMIDSNIPSSIGCYFPTGTMDNRSTMIGKGFSPYSTAQSHSYSCSSPGYPYPLSAVNCYDDVAFPSSAYVRPPSYHSHHNSDYASFASNVMCQSSSILHPPMSLQSAHLTSAPSLSSSGTNTFWDRY</sequence>
<reference evidence="9" key="1">
    <citation type="submission" date="2021-02" db="EMBL/GenBank/DDBJ databases">
        <authorList>
            <person name="Nowell W R."/>
        </authorList>
    </citation>
    <scope>NUCLEOTIDE SEQUENCE</scope>
</reference>
<keyword evidence="3 5" id="KW-0371">Homeobox</keyword>
<dbReference type="SMART" id="SM00389">
    <property type="entry name" value="HOX"/>
    <property type="match status" value="1"/>
</dbReference>
<gene>
    <name evidence="9" type="ORF">SMN809_LOCUS27454</name>
</gene>
<dbReference type="FunFam" id="1.10.10.60:FF:000679">
    <property type="entry name" value="Homeobox protein aristaless"/>
    <property type="match status" value="1"/>
</dbReference>
<dbReference type="GO" id="GO:0000977">
    <property type="term" value="F:RNA polymerase II transcription regulatory region sequence-specific DNA binding"/>
    <property type="evidence" value="ECO:0007669"/>
    <property type="project" value="TreeGrafter"/>
</dbReference>
<dbReference type="SUPFAM" id="SSF46689">
    <property type="entry name" value="Homeodomain-like"/>
    <property type="match status" value="1"/>
</dbReference>
<evidence type="ECO:0000256" key="7">
    <source>
        <dbReference type="SAM" id="MobiDB-lite"/>
    </source>
</evidence>
<dbReference type="GO" id="GO:0000981">
    <property type="term" value="F:DNA-binding transcription factor activity, RNA polymerase II-specific"/>
    <property type="evidence" value="ECO:0007669"/>
    <property type="project" value="InterPro"/>
</dbReference>
<dbReference type="InterPro" id="IPR017970">
    <property type="entry name" value="Homeobox_CS"/>
</dbReference>
<dbReference type="AlphaFoldDB" id="A0A8S2UEX4"/>
<proteinExistence type="predicted"/>
<name>A0A8S2UEX4_9BILA</name>